<dbReference type="GO" id="GO:0016705">
    <property type="term" value="F:oxidoreductase activity, acting on paired donors, with incorporation or reduction of molecular oxygen"/>
    <property type="evidence" value="ECO:0007669"/>
    <property type="project" value="InterPro"/>
</dbReference>
<dbReference type="GO" id="GO:0005506">
    <property type="term" value="F:iron ion binding"/>
    <property type="evidence" value="ECO:0007669"/>
    <property type="project" value="InterPro"/>
</dbReference>
<evidence type="ECO:0000313" key="4">
    <source>
        <dbReference type="Proteomes" id="UP000271678"/>
    </source>
</evidence>
<dbReference type="Proteomes" id="UP000271678">
    <property type="component" value="Unassembled WGS sequence"/>
</dbReference>
<dbReference type="GO" id="GO:0004497">
    <property type="term" value="F:monooxygenase activity"/>
    <property type="evidence" value="ECO:0007669"/>
    <property type="project" value="UniProtKB-KW"/>
</dbReference>
<proteinExistence type="inferred from homology"/>
<organism evidence="3 4">
    <name type="scientific">Flexivirga caeni</name>
    <dbReference type="NCBI Taxonomy" id="2294115"/>
    <lineage>
        <taxon>Bacteria</taxon>
        <taxon>Bacillati</taxon>
        <taxon>Actinomycetota</taxon>
        <taxon>Actinomycetes</taxon>
        <taxon>Micrococcales</taxon>
        <taxon>Dermacoccaceae</taxon>
        <taxon>Flexivirga</taxon>
    </lineage>
</organism>
<dbReference type="SUPFAM" id="SSF48264">
    <property type="entry name" value="Cytochrome P450"/>
    <property type="match status" value="1"/>
</dbReference>
<keyword evidence="2" id="KW-0479">Metal-binding</keyword>
<dbReference type="InterPro" id="IPR001128">
    <property type="entry name" value="Cyt_P450"/>
</dbReference>
<dbReference type="GO" id="GO:0020037">
    <property type="term" value="F:heme binding"/>
    <property type="evidence" value="ECO:0007669"/>
    <property type="project" value="InterPro"/>
</dbReference>
<dbReference type="InterPro" id="IPR017972">
    <property type="entry name" value="Cyt_P450_CS"/>
</dbReference>
<dbReference type="PANTHER" id="PTHR46696:SF1">
    <property type="entry name" value="CYTOCHROME P450 YJIB-RELATED"/>
    <property type="match status" value="1"/>
</dbReference>
<dbReference type="PRINTS" id="PR00359">
    <property type="entry name" value="BP450"/>
</dbReference>
<protein>
    <submittedName>
        <fullName evidence="3">Cytochrome P450</fullName>
    </submittedName>
</protein>
<keyword evidence="2" id="KW-0560">Oxidoreductase</keyword>
<dbReference type="InterPro" id="IPR036396">
    <property type="entry name" value="Cyt_P450_sf"/>
</dbReference>
<name>A0A3M9M8A9_9MICO</name>
<dbReference type="PROSITE" id="PS00086">
    <property type="entry name" value="CYTOCHROME_P450"/>
    <property type="match status" value="1"/>
</dbReference>
<sequence length="403" mass="43420">MSSSLTPSLWAHLRPGGLRGPAMRPHFAAASSKRVLLQSGPIAVAYGSDDIRRLVAAPQLRMPTPQFPPDISAAATDFVRRFTTSLSFAAPTDHARLRRVMLQHFSSRAVEAFRRDVDAIAGDALRHVPQGVTVDLVAAVADPLPLRTTAALAGIPVQHWAGIEKIARAMLGTVYSFQYAEPVTRIIPADFRWFERTLTQLVSDPNMSTGGVSAGIARSVRDQMLTPDEAVSLLMLLFMTGVDTVAAALANVALALTERPALGELAAADVHSAGEVVDEVLRLNPPLPYAVREVVEDFHFGTHQLRTGDRVFLCLAAANLDPRRYPDPLQWRLGRPPSSSFGHGAHRCLGGSLARLQVVSVVHRLARTGLSAAGENVVWKDIPSINTPKHLLVRIGRGGEVAA</sequence>
<evidence type="ECO:0000313" key="3">
    <source>
        <dbReference type="EMBL" id="RNI21113.1"/>
    </source>
</evidence>
<dbReference type="Pfam" id="PF00067">
    <property type="entry name" value="p450"/>
    <property type="match status" value="1"/>
</dbReference>
<gene>
    <name evidence="3" type="ORF">EFY87_12625</name>
</gene>
<accession>A0A3M9M8A9</accession>
<dbReference type="AlphaFoldDB" id="A0A3M9M8A9"/>
<reference evidence="3 4" key="1">
    <citation type="submission" date="2018-11" db="EMBL/GenBank/DDBJ databases">
        <title>Draft genome of Simplicispira Flexivirga sp. BO-16.</title>
        <authorList>
            <person name="Im W.T."/>
        </authorList>
    </citation>
    <scope>NUCLEOTIDE SEQUENCE [LARGE SCALE GENOMIC DNA]</scope>
    <source>
        <strain evidence="3 4">BO-16</strain>
    </source>
</reference>
<dbReference type="PANTHER" id="PTHR46696">
    <property type="entry name" value="P450, PUTATIVE (EUROFUNG)-RELATED"/>
    <property type="match status" value="1"/>
</dbReference>
<keyword evidence="2" id="KW-0408">Iron</keyword>
<dbReference type="EMBL" id="RJJQ01000012">
    <property type="protein sequence ID" value="RNI21113.1"/>
    <property type="molecule type" value="Genomic_DNA"/>
</dbReference>
<keyword evidence="2" id="KW-0503">Monooxygenase</keyword>
<dbReference type="PRINTS" id="PR00385">
    <property type="entry name" value="P450"/>
</dbReference>
<comment type="similarity">
    <text evidence="1 2">Belongs to the cytochrome P450 family.</text>
</comment>
<evidence type="ECO:0000256" key="2">
    <source>
        <dbReference type="RuleBase" id="RU000461"/>
    </source>
</evidence>
<keyword evidence="2" id="KW-0349">Heme</keyword>
<dbReference type="Gene3D" id="1.10.630.10">
    <property type="entry name" value="Cytochrome P450"/>
    <property type="match status" value="1"/>
</dbReference>
<evidence type="ECO:0000256" key="1">
    <source>
        <dbReference type="ARBA" id="ARBA00010617"/>
    </source>
</evidence>
<dbReference type="InterPro" id="IPR002397">
    <property type="entry name" value="Cyt_P450_B"/>
</dbReference>
<keyword evidence="4" id="KW-1185">Reference proteome</keyword>
<comment type="caution">
    <text evidence="3">The sequence shown here is derived from an EMBL/GenBank/DDBJ whole genome shotgun (WGS) entry which is preliminary data.</text>
</comment>